<feature type="compositionally biased region" description="Polar residues" evidence="1">
    <location>
        <begin position="346"/>
        <end position="356"/>
    </location>
</feature>
<feature type="region of interest" description="Disordered" evidence="1">
    <location>
        <begin position="337"/>
        <end position="356"/>
    </location>
</feature>
<gene>
    <name evidence="2" type="ORF">FHS28_004636</name>
</gene>
<dbReference type="PROSITE" id="PS00086">
    <property type="entry name" value="CYTOCHROME_P450"/>
    <property type="match status" value="1"/>
</dbReference>
<dbReference type="InterPro" id="IPR017972">
    <property type="entry name" value="Cyt_P450_CS"/>
</dbReference>
<name>A0ABR6GYM2_9BURK</name>
<protein>
    <submittedName>
        <fullName evidence="2">Cytochrome P450</fullName>
    </submittedName>
</protein>
<evidence type="ECO:0000313" key="2">
    <source>
        <dbReference type="EMBL" id="MBB3197209.1"/>
    </source>
</evidence>
<keyword evidence="3" id="KW-1185">Reference proteome</keyword>
<reference evidence="2 3" key="1">
    <citation type="submission" date="2020-08" db="EMBL/GenBank/DDBJ databases">
        <title>Genomic Encyclopedia of Type Strains, Phase III (KMG-III): the genomes of soil and plant-associated and newly described type strains.</title>
        <authorList>
            <person name="Whitman W."/>
        </authorList>
    </citation>
    <scope>NUCLEOTIDE SEQUENCE [LARGE SCALE GENOMIC DNA]</scope>
    <source>
        <strain evidence="2 3">CECT 7247</strain>
    </source>
</reference>
<organism evidence="2 3">
    <name type="scientific">Roseateles terrae</name>
    <dbReference type="NCBI Taxonomy" id="431060"/>
    <lineage>
        <taxon>Bacteria</taxon>
        <taxon>Pseudomonadati</taxon>
        <taxon>Pseudomonadota</taxon>
        <taxon>Betaproteobacteria</taxon>
        <taxon>Burkholderiales</taxon>
        <taxon>Sphaerotilaceae</taxon>
        <taxon>Roseateles</taxon>
    </lineage>
</organism>
<evidence type="ECO:0000256" key="1">
    <source>
        <dbReference type="SAM" id="MobiDB-lite"/>
    </source>
</evidence>
<accession>A0ABR6GYM2</accession>
<dbReference type="Proteomes" id="UP000574369">
    <property type="component" value="Unassembled WGS sequence"/>
</dbReference>
<dbReference type="SUPFAM" id="SSF48264">
    <property type="entry name" value="Cytochrome P450"/>
    <property type="match status" value="1"/>
</dbReference>
<comment type="caution">
    <text evidence="2">The sequence shown here is derived from an EMBL/GenBank/DDBJ whole genome shotgun (WGS) entry which is preliminary data.</text>
</comment>
<dbReference type="InterPro" id="IPR036396">
    <property type="entry name" value="Cyt_P450_sf"/>
</dbReference>
<dbReference type="EMBL" id="JACHXO010000011">
    <property type="protein sequence ID" value="MBB3197209.1"/>
    <property type="molecule type" value="Genomic_DNA"/>
</dbReference>
<dbReference type="RefSeq" id="WP_088454462.1">
    <property type="nucleotide sequence ID" value="NZ_JACHXO010000011.1"/>
</dbReference>
<proteinExistence type="predicted"/>
<evidence type="ECO:0000313" key="3">
    <source>
        <dbReference type="Proteomes" id="UP000574369"/>
    </source>
</evidence>
<sequence length="356" mass="37617">MSPCPHALLVHPDLGVRPPGVPVPPALAAWPGPLTEVFNRWLRQRDDATHAAEKSLVLQVMRAVSDAAVREEAARQAALAVQCHGWDHWVWAVPAGTVAGLLGMRVMTVPQQHLLVRQLRAIAAALAPEATRASVMGGHAAVAALLQALRQAEADAPDAPLQAAWLHHRSCGDRKPWADAMTREAHRLAWLWQSHEAGSALLGHGLWQLAVSGEAPDRDGLRAIARDGGAVRLTRRFAQRDLAVGGVAVAAGAPVTVLLAGSEWIFGAGAHACPGESMALTTAASALRWVQASAYKPLPTRHRAMTLANMTVLLFDDEPAGAEGDVTAAVTVEAGTEADVKRRSWNESPPSSGVLA</sequence>